<evidence type="ECO:0000256" key="1">
    <source>
        <dbReference type="ARBA" id="ARBA00004418"/>
    </source>
</evidence>
<dbReference type="Proteomes" id="UP001549145">
    <property type="component" value="Unassembled WGS sequence"/>
</dbReference>
<gene>
    <name evidence="6" type="ORF">ABID43_000941</name>
</gene>
<keyword evidence="3" id="KW-0574">Periplasm</keyword>
<protein>
    <submittedName>
        <fullName evidence="6">Flagella basal body P-ring formation protein FlgA</fullName>
    </submittedName>
</protein>
<keyword evidence="2" id="KW-0732">Signal</keyword>
<feature type="compositionally biased region" description="Basic and acidic residues" evidence="4">
    <location>
        <begin position="231"/>
        <end position="240"/>
    </location>
</feature>
<sequence>MHALRQITPYRPTRVATLSAGVVGRALLAVLALCLLVGQVLAQDDRGSAPLRLRGDVTARGDVLTLGDLVEGASAEAAHQPLFRAPALGATGTIQARRIADAVAGLGLGAVETGGRVQVSVLRSARRVTAPEIEAALKRALEAGHALDARNLAVRLDGEAPVLLAPVDLDGPASALDVAYDPRSRRIAALITLGERQASLRVTGQVVEIREVAVLGRALNRGEAVTAADITLERRPREATPPDAQGAQGGLAGQVAQRGLSAGAILRAGDLAPPDLVARGEAVTIVFDAPGLNLSLRALANESGRLGATITVTNPISKKILSATVIGPGRVSVGPAPAIRQASAALDAPALQR</sequence>
<evidence type="ECO:0000256" key="3">
    <source>
        <dbReference type="ARBA" id="ARBA00022764"/>
    </source>
</evidence>
<dbReference type="NCBIfam" id="TIGR03170">
    <property type="entry name" value="flgA_cterm"/>
    <property type="match status" value="1"/>
</dbReference>
<dbReference type="InterPro" id="IPR013974">
    <property type="entry name" value="SAF"/>
</dbReference>
<proteinExistence type="predicted"/>
<keyword evidence="6" id="KW-0966">Cell projection</keyword>
<dbReference type="PANTHER" id="PTHR36307">
    <property type="entry name" value="FLAGELLA BASAL BODY P-RING FORMATION PROTEIN FLGA"/>
    <property type="match status" value="1"/>
</dbReference>
<dbReference type="InterPro" id="IPR017585">
    <property type="entry name" value="SAF_FlgA"/>
</dbReference>
<evidence type="ECO:0000259" key="5">
    <source>
        <dbReference type="SMART" id="SM00858"/>
    </source>
</evidence>
<comment type="subcellular location">
    <subcellularLocation>
        <location evidence="1">Periplasm</location>
    </subcellularLocation>
</comment>
<dbReference type="RefSeq" id="WP_238279420.1">
    <property type="nucleotide sequence ID" value="NZ_BPQL01000058.1"/>
</dbReference>
<evidence type="ECO:0000313" key="7">
    <source>
        <dbReference type="Proteomes" id="UP001549145"/>
    </source>
</evidence>
<evidence type="ECO:0000256" key="4">
    <source>
        <dbReference type="SAM" id="MobiDB-lite"/>
    </source>
</evidence>
<feature type="domain" description="SAF" evidence="5">
    <location>
        <begin position="210"/>
        <end position="272"/>
    </location>
</feature>
<dbReference type="InterPro" id="IPR039246">
    <property type="entry name" value="Flagellar_FlgA"/>
</dbReference>
<keyword evidence="6" id="KW-0969">Cilium</keyword>
<evidence type="ECO:0000256" key="2">
    <source>
        <dbReference type="ARBA" id="ARBA00022729"/>
    </source>
</evidence>
<feature type="region of interest" description="Disordered" evidence="4">
    <location>
        <begin position="231"/>
        <end position="252"/>
    </location>
</feature>
<dbReference type="SMART" id="SM00858">
    <property type="entry name" value="SAF"/>
    <property type="match status" value="1"/>
</dbReference>
<dbReference type="PANTHER" id="PTHR36307:SF1">
    <property type="entry name" value="FLAGELLA BASAL BODY P-RING FORMATION PROTEIN FLGA"/>
    <property type="match status" value="1"/>
</dbReference>
<keyword evidence="6" id="KW-0282">Flagellum</keyword>
<name>A0ABV2L0R1_9HYPH</name>
<evidence type="ECO:0000313" key="6">
    <source>
        <dbReference type="EMBL" id="MET3691416.1"/>
    </source>
</evidence>
<keyword evidence="7" id="KW-1185">Reference proteome</keyword>
<comment type="caution">
    <text evidence="6">The sequence shown here is derived from an EMBL/GenBank/DDBJ whole genome shotgun (WGS) entry which is preliminary data.</text>
</comment>
<reference evidence="6 7" key="1">
    <citation type="submission" date="2024-06" db="EMBL/GenBank/DDBJ databases">
        <title>Genomic Encyclopedia of Type Strains, Phase IV (KMG-IV): sequencing the most valuable type-strain genomes for metagenomic binning, comparative biology and taxonomic classification.</title>
        <authorList>
            <person name="Goeker M."/>
        </authorList>
    </citation>
    <scope>NUCLEOTIDE SEQUENCE [LARGE SCALE GENOMIC DNA]</scope>
    <source>
        <strain evidence="6 7">DSM 21331</strain>
    </source>
</reference>
<accession>A0ABV2L0R1</accession>
<dbReference type="CDD" id="cd11614">
    <property type="entry name" value="SAF_CpaB_FlgA_like"/>
    <property type="match status" value="1"/>
</dbReference>
<dbReference type="Gene3D" id="3.90.1210.10">
    <property type="entry name" value="Antifreeze-like/N-acetylneuraminic acid synthase C-terminal domain"/>
    <property type="match status" value="1"/>
</dbReference>
<organism evidence="6 7">
    <name type="scientific">Methylobacterium goesingense</name>
    <dbReference type="NCBI Taxonomy" id="243690"/>
    <lineage>
        <taxon>Bacteria</taxon>
        <taxon>Pseudomonadati</taxon>
        <taxon>Pseudomonadota</taxon>
        <taxon>Alphaproteobacteria</taxon>
        <taxon>Hyphomicrobiales</taxon>
        <taxon>Methylobacteriaceae</taxon>
        <taxon>Methylobacterium</taxon>
    </lineage>
</organism>
<dbReference type="EMBL" id="JBEPMM010000002">
    <property type="protein sequence ID" value="MET3691416.1"/>
    <property type="molecule type" value="Genomic_DNA"/>
</dbReference>
<dbReference type="Gene3D" id="2.30.30.760">
    <property type="match status" value="1"/>
</dbReference>
<dbReference type="Pfam" id="PF13144">
    <property type="entry name" value="ChapFlgA"/>
    <property type="match status" value="1"/>
</dbReference>